<feature type="domain" description="Response regulatory" evidence="21">
    <location>
        <begin position="427"/>
        <end position="543"/>
    </location>
</feature>
<evidence type="ECO:0000313" key="24">
    <source>
        <dbReference type="EMBL" id="QOY91600.1"/>
    </source>
</evidence>
<dbReference type="PRINTS" id="PR00344">
    <property type="entry name" value="BCTRLSENSOR"/>
</dbReference>
<dbReference type="SUPFAM" id="SSF52172">
    <property type="entry name" value="CheY-like"/>
    <property type="match status" value="1"/>
</dbReference>
<feature type="domain" description="HAMP" evidence="22">
    <location>
        <begin position="84"/>
        <end position="136"/>
    </location>
</feature>
<evidence type="ECO:0000259" key="21">
    <source>
        <dbReference type="PROSITE" id="PS50110"/>
    </source>
</evidence>
<dbReference type="Pfam" id="PF01627">
    <property type="entry name" value="Hpt"/>
    <property type="match status" value="1"/>
</dbReference>
<dbReference type="InterPro" id="IPR003661">
    <property type="entry name" value="HisK_dim/P_dom"/>
</dbReference>
<dbReference type="Pfam" id="PF00072">
    <property type="entry name" value="Response_reg"/>
    <property type="match status" value="1"/>
</dbReference>
<keyword evidence="9" id="KW-0418">Kinase</keyword>
<dbReference type="InterPro" id="IPR011006">
    <property type="entry name" value="CheY-like_superfamily"/>
</dbReference>
<dbReference type="Pfam" id="PF00512">
    <property type="entry name" value="HisKA"/>
    <property type="match status" value="1"/>
</dbReference>
<dbReference type="RefSeq" id="WP_194453254.1">
    <property type="nucleotide sequence ID" value="NZ_CP063849.1"/>
</dbReference>
<keyword evidence="6" id="KW-0808">Transferase</keyword>
<dbReference type="EC" id="2.7.13.3" evidence="3"/>
<dbReference type="InterPro" id="IPR003660">
    <property type="entry name" value="HAMP_dom"/>
</dbReference>
<dbReference type="SUPFAM" id="SSF55874">
    <property type="entry name" value="ATPase domain of HSP90 chaperone/DNA topoisomerase II/histidine kinase"/>
    <property type="match status" value="1"/>
</dbReference>
<dbReference type="GO" id="GO:0000155">
    <property type="term" value="F:phosphorelay sensor kinase activity"/>
    <property type="evidence" value="ECO:0007669"/>
    <property type="project" value="InterPro"/>
</dbReference>
<dbReference type="PROSITE" id="PS50894">
    <property type="entry name" value="HPT"/>
    <property type="match status" value="1"/>
</dbReference>
<dbReference type="SUPFAM" id="SSF158472">
    <property type="entry name" value="HAMP domain-like"/>
    <property type="match status" value="1"/>
</dbReference>
<evidence type="ECO:0000256" key="2">
    <source>
        <dbReference type="ARBA" id="ARBA00004651"/>
    </source>
</evidence>
<dbReference type="Gene3D" id="3.30.565.10">
    <property type="entry name" value="Histidine kinase-like ATPase, C-terminal domain"/>
    <property type="match status" value="1"/>
</dbReference>
<dbReference type="Gene3D" id="6.10.340.10">
    <property type="match status" value="1"/>
</dbReference>
<name>A0A7S7SPW4_PALFE</name>
<dbReference type="PROSITE" id="PS50885">
    <property type="entry name" value="HAMP"/>
    <property type="match status" value="1"/>
</dbReference>
<evidence type="ECO:0000256" key="7">
    <source>
        <dbReference type="ARBA" id="ARBA00022692"/>
    </source>
</evidence>
<keyword evidence="25" id="KW-1185">Reference proteome</keyword>
<keyword evidence="7 19" id="KW-0812">Transmembrane</keyword>
<dbReference type="SUPFAM" id="SSF47384">
    <property type="entry name" value="Homodimeric domain of signal transducing histidine kinase"/>
    <property type="match status" value="1"/>
</dbReference>
<keyword evidence="8" id="KW-0547">Nucleotide-binding</keyword>
<dbReference type="CDD" id="cd00082">
    <property type="entry name" value="HisKA"/>
    <property type="match status" value="1"/>
</dbReference>
<dbReference type="SUPFAM" id="SSF47226">
    <property type="entry name" value="Histidine-containing phosphotransfer domain, HPT domain"/>
    <property type="match status" value="1"/>
</dbReference>
<dbReference type="GO" id="GO:0005886">
    <property type="term" value="C:plasma membrane"/>
    <property type="evidence" value="ECO:0007669"/>
    <property type="project" value="UniProtKB-SubCell"/>
</dbReference>
<dbReference type="FunFam" id="1.10.287.130:FF:000002">
    <property type="entry name" value="Two-component osmosensing histidine kinase"/>
    <property type="match status" value="1"/>
</dbReference>
<dbReference type="SMART" id="SM00448">
    <property type="entry name" value="REC"/>
    <property type="match status" value="1"/>
</dbReference>
<evidence type="ECO:0000256" key="14">
    <source>
        <dbReference type="ARBA" id="ARBA00064003"/>
    </source>
</evidence>
<dbReference type="InterPro" id="IPR001789">
    <property type="entry name" value="Sig_transdc_resp-reg_receiver"/>
</dbReference>
<dbReference type="PANTHER" id="PTHR45339">
    <property type="entry name" value="HYBRID SIGNAL TRANSDUCTION HISTIDINE KINASE J"/>
    <property type="match status" value="1"/>
</dbReference>
<keyword evidence="11 19" id="KW-1133">Transmembrane helix</keyword>
<comment type="catalytic activity">
    <reaction evidence="1">
        <text>ATP + protein L-histidine = ADP + protein N-phospho-L-histidine.</text>
        <dbReference type="EC" id="2.7.13.3"/>
    </reaction>
</comment>
<evidence type="ECO:0000256" key="11">
    <source>
        <dbReference type="ARBA" id="ARBA00022989"/>
    </source>
</evidence>
<dbReference type="CDD" id="cd16922">
    <property type="entry name" value="HATPase_EvgS-ArcB-TorS-like"/>
    <property type="match status" value="1"/>
</dbReference>
<evidence type="ECO:0000259" key="22">
    <source>
        <dbReference type="PROSITE" id="PS50885"/>
    </source>
</evidence>
<reference evidence="24 25" key="1">
    <citation type="submission" date="2020-10" db="EMBL/GenBank/DDBJ databases">
        <title>Complete genome sequence of Paludibaculum fermentans P105T, a facultatively anaerobic acidobacterium capable of dissimilatory Fe(III) reduction.</title>
        <authorList>
            <person name="Dedysh S.N."/>
            <person name="Beletsky A.V."/>
            <person name="Kulichevskaya I.S."/>
            <person name="Mardanov A.V."/>
            <person name="Ravin N.V."/>
        </authorList>
    </citation>
    <scope>NUCLEOTIDE SEQUENCE [LARGE SCALE GENOMIC DNA]</scope>
    <source>
        <strain evidence="24 25">P105</strain>
    </source>
</reference>
<comment type="caution">
    <text evidence="16">Lacks conserved residue(s) required for the propagation of feature annotation.</text>
</comment>
<dbReference type="EMBL" id="CP063849">
    <property type="protein sequence ID" value="QOY91600.1"/>
    <property type="molecule type" value="Genomic_DNA"/>
</dbReference>
<evidence type="ECO:0000256" key="4">
    <source>
        <dbReference type="ARBA" id="ARBA00022475"/>
    </source>
</evidence>
<evidence type="ECO:0000256" key="15">
    <source>
        <dbReference type="ARBA" id="ARBA00068150"/>
    </source>
</evidence>
<evidence type="ECO:0000313" key="25">
    <source>
        <dbReference type="Proteomes" id="UP000593892"/>
    </source>
</evidence>
<dbReference type="Gene3D" id="1.20.120.160">
    <property type="entry name" value="HPT domain"/>
    <property type="match status" value="1"/>
</dbReference>
<dbReference type="CDD" id="cd17546">
    <property type="entry name" value="REC_hyHK_CKI1_RcsC-like"/>
    <property type="match status" value="1"/>
</dbReference>
<dbReference type="InterPro" id="IPR005467">
    <property type="entry name" value="His_kinase_dom"/>
</dbReference>
<evidence type="ECO:0000256" key="10">
    <source>
        <dbReference type="ARBA" id="ARBA00022840"/>
    </source>
</evidence>
<evidence type="ECO:0000256" key="8">
    <source>
        <dbReference type="ARBA" id="ARBA00022741"/>
    </source>
</evidence>
<dbReference type="KEGG" id="pfer:IRI77_17130"/>
<evidence type="ECO:0000256" key="6">
    <source>
        <dbReference type="ARBA" id="ARBA00022679"/>
    </source>
</evidence>
<feature type="modified residue" description="4-aspartylphosphate" evidence="17">
    <location>
        <position position="476"/>
    </location>
</feature>
<sequence>MVSTADLTEGLVKEAYRTLAHPKKIRSIATKFSMFTAMLVFWVISVVLAYDISSNADGVRLSKVAILLAILLLVAGTIARFTTRLLVKPLLLLQEGIQEARAGRMKKVQLSSTGDEIEVLGDSFNAMIGSLETYQEQLREHQEQLEEKIRSRTDELEQALQKALSASQAKSEFLANMSHELRTPMSGVIGMLDLVLDSPVSNEQREQLKAAQNCAHSLLGLLNDLLDLSKIEAGRMVIEEIPFDVRQLVSDCAKTHQLRARSKSVALTWEVDPAVPSQLIGDPLRLRQILANLFSNAVKFTPAGSVRASISADVSESGETAPVKLRIRVSDTGVGIPKEKLDAIFEKFTQADGSISRRFGGTGLGLAITKRLVMLLGGHIEVESEPGKGSTFVAVIPMMPGSSEGREAMRQSALAPPESVDENGRGLVLLVEDNLINQKVVTSLLRKKGYTIDVANNGQQALESLEAKSYRLVLMDVQMPVLDGLEATRRIRADQRFAHLPVVAMTAHAMNGDRERCLQAGMNAYIAKPVDHKHLLTLVEQYMDQPLFPLQEKPVAAAPVRASIGSASRMMDADPVLLGQMMQLFLQLAPERLKKLQAATESGDLAALRSDAQRIQSAAQSIMAAAVAETAARLDRAAEDSDFEAARISLEAMEVELRRLQESAVPAVS</sequence>
<dbReference type="Gene3D" id="1.10.287.130">
    <property type="match status" value="1"/>
</dbReference>
<evidence type="ECO:0000256" key="9">
    <source>
        <dbReference type="ARBA" id="ARBA00022777"/>
    </source>
</evidence>
<dbReference type="SMART" id="SM00304">
    <property type="entry name" value="HAMP"/>
    <property type="match status" value="1"/>
</dbReference>
<evidence type="ECO:0000256" key="12">
    <source>
        <dbReference type="ARBA" id="ARBA00023012"/>
    </source>
</evidence>
<dbReference type="GO" id="GO:0005524">
    <property type="term" value="F:ATP binding"/>
    <property type="evidence" value="ECO:0007669"/>
    <property type="project" value="UniProtKB-KW"/>
</dbReference>
<keyword evidence="10" id="KW-0067">ATP-binding</keyword>
<dbReference type="InterPro" id="IPR008207">
    <property type="entry name" value="Sig_transdc_His_kin_Hpt_dom"/>
</dbReference>
<evidence type="ECO:0000259" key="23">
    <source>
        <dbReference type="PROSITE" id="PS50894"/>
    </source>
</evidence>
<gene>
    <name evidence="24" type="ORF">IRI77_17130</name>
</gene>
<organism evidence="24 25">
    <name type="scientific">Paludibaculum fermentans</name>
    <dbReference type="NCBI Taxonomy" id="1473598"/>
    <lineage>
        <taxon>Bacteria</taxon>
        <taxon>Pseudomonadati</taxon>
        <taxon>Acidobacteriota</taxon>
        <taxon>Terriglobia</taxon>
        <taxon>Bryobacterales</taxon>
        <taxon>Bryobacteraceae</taxon>
        <taxon>Paludibaculum</taxon>
    </lineage>
</organism>
<dbReference type="PANTHER" id="PTHR45339:SF1">
    <property type="entry name" value="HYBRID SIGNAL TRANSDUCTION HISTIDINE KINASE J"/>
    <property type="match status" value="1"/>
</dbReference>
<dbReference type="InterPro" id="IPR036641">
    <property type="entry name" value="HPT_dom_sf"/>
</dbReference>
<dbReference type="Pfam" id="PF02518">
    <property type="entry name" value="HATPase_c"/>
    <property type="match status" value="1"/>
</dbReference>
<dbReference type="AlphaFoldDB" id="A0A7S7SPW4"/>
<keyword evidence="13 19" id="KW-0472">Membrane</keyword>
<comment type="subcellular location">
    <subcellularLocation>
        <location evidence="2">Cell membrane</location>
        <topology evidence="2">Multi-pass membrane protein</topology>
    </subcellularLocation>
</comment>
<dbReference type="InterPro" id="IPR036890">
    <property type="entry name" value="HATPase_C_sf"/>
</dbReference>
<dbReference type="InterPro" id="IPR003594">
    <property type="entry name" value="HATPase_dom"/>
</dbReference>
<feature type="transmembrane region" description="Helical" evidence="19">
    <location>
        <begin position="32"/>
        <end position="52"/>
    </location>
</feature>
<dbReference type="SMART" id="SM00388">
    <property type="entry name" value="HisKA"/>
    <property type="match status" value="1"/>
</dbReference>
<keyword evidence="5 17" id="KW-0597">Phosphoprotein</keyword>
<accession>A0A7S7SPW4</accession>
<evidence type="ECO:0000256" key="18">
    <source>
        <dbReference type="SAM" id="Coils"/>
    </source>
</evidence>
<dbReference type="FunFam" id="3.30.565.10:FF:000010">
    <property type="entry name" value="Sensor histidine kinase RcsC"/>
    <property type="match status" value="1"/>
</dbReference>
<feature type="domain" description="Histidine kinase" evidence="20">
    <location>
        <begin position="176"/>
        <end position="400"/>
    </location>
</feature>
<dbReference type="InterPro" id="IPR004358">
    <property type="entry name" value="Sig_transdc_His_kin-like_C"/>
</dbReference>
<evidence type="ECO:0000256" key="17">
    <source>
        <dbReference type="PROSITE-ProRule" id="PRU00169"/>
    </source>
</evidence>
<protein>
    <recommendedName>
        <fullName evidence="15">Sensory/regulatory protein RpfC</fullName>
        <ecNumber evidence="3">2.7.13.3</ecNumber>
    </recommendedName>
</protein>
<proteinExistence type="predicted"/>
<dbReference type="PROSITE" id="PS50109">
    <property type="entry name" value="HIS_KIN"/>
    <property type="match status" value="1"/>
</dbReference>
<dbReference type="PROSITE" id="PS50110">
    <property type="entry name" value="RESPONSE_REGULATORY"/>
    <property type="match status" value="1"/>
</dbReference>
<evidence type="ECO:0000256" key="19">
    <source>
        <dbReference type="SAM" id="Phobius"/>
    </source>
</evidence>
<evidence type="ECO:0000256" key="16">
    <source>
        <dbReference type="PROSITE-ProRule" id="PRU00110"/>
    </source>
</evidence>
<keyword evidence="4" id="KW-1003">Cell membrane</keyword>
<keyword evidence="12" id="KW-0902">Two-component regulatory system</keyword>
<feature type="transmembrane region" description="Helical" evidence="19">
    <location>
        <begin position="64"/>
        <end position="83"/>
    </location>
</feature>
<dbReference type="Gene3D" id="3.40.50.2300">
    <property type="match status" value="1"/>
</dbReference>
<feature type="domain" description="HPt" evidence="23">
    <location>
        <begin position="574"/>
        <end position="669"/>
    </location>
</feature>
<keyword evidence="18" id="KW-0175">Coiled coil</keyword>
<evidence type="ECO:0000259" key="20">
    <source>
        <dbReference type="PROSITE" id="PS50109"/>
    </source>
</evidence>
<evidence type="ECO:0000256" key="1">
    <source>
        <dbReference type="ARBA" id="ARBA00000085"/>
    </source>
</evidence>
<evidence type="ECO:0000256" key="13">
    <source>
        <dbReference type="ARBA" id="ARBA00023136"/>
    </source>
</evidence>
<dbReference type="InterPro" id="IPR036097">
    <property type="entry name" value="HisK_dim/P_sf"/>
</dbReference>
<evidence type="ECO:0000256" key="3">
    <source>
        <dbReference type="ARBA" id="ARBA00012438"/>
    </source>
</evidence>
<dbReference type="Pfam" id="PF00672">
    <property type="entry name" value="HAMP"/>
    <property type="match status" value="1"/>
</dbReference>
<dbReference type="Proteomes" id="UP000593892">
    <property type="component" value="Chromosome"/>
</dbReference>
<dbReference type="SMART" id="SM00387">
    <property type="entry name" value="HATPase_c"/>
    <property type="match status" value="1"/>
</dbReference>
<feature type="coiled-coil region" evidence="18">
    <location>
        <begin position="124"/>
        <end position="162"/>
    </location>
</feature>
<evidence type="ECO:0000256" key="5">
    <source>
        <dbReference type="ARBA" id="ARBA00022553"/>
    </source>
</evidence>
<comment type="subunit">
    <text evidence="14">At low DSF concentrations, interacts with RpfF.</text>
</comment>